<dbReference type="HOGENOM" id="CLU_3105791_0_0_1"/>
<evidence type="ECO:0000313" key="2">
    <source>
        <dbReference type="Proteomes" id="UP000008493"/>
    </source>
</evidence>
<reference evidence="2" key="1">
    <citation type="journal article" date="2012" name="Proc. Natl. Acad. Sci. U.S.A.">
        <title>Genome sequence of the button mushroom Agaricus bisporus reveals mechanisms governing adaptation to a humic-rich ecological niche.</title>
        <authorList>
            <person name="Morin E."/>
            <person name="Kohler A."/>
            <person name="Baker A.R."/>
            <person name="Foulongne-Oriol M."/>
            <person name="Lombard V."/>
            <person name="Nagy L.G."/>
            <person name="Ohm R.A."/>
            <person name="Patyshakuliyeva A."/>
            <person name="Brun A."/>
            <person name="Aerts A.L."/>
            <person name="Bailey A.M."/>
            <person name="Billette C."/>
            <person name="Coutinho P.M."/>
            <person name="Deakin G."/>
            <person name="Doddapaneni H."/>
            <person name="Floudas D."/>
            <person name="Grimwood J."/>
            <person name="Hilden K."/>
            <person name="Kuees U."/>
            <person name="LaButti K.M."/>
            <person name="Lapidus A."/>
            <person name="Lindquist E.A."/>
            <person name="Lucas S.M."/>
            <person name="Murat C."/>
            <person name="Riley R.W."/>
            <person name="Salamov A.A."/>
            <person name="Schmutz J."/>
            <person name="Subramanian V."/>
            <person name="Woesten H.A.B."/>
            <person name="Xu J."/>
            <person name="Eastwood D.C."/>
            <person name="Foster G.D."/>
            <person name="Sonnenberg A.S."/>
            <person name="Cullen D."/>
            <person name="de Vries R.P."/>
            <person name="Lundell T."/>
            <person name="Hibbett D.S."/>
            <person name="Henrissat B."/>
            <person name="Burton K.S."/>
            <person name="Kerrigan R.W."/>
            <person name="Challen M.P."/>
            <person name="Grigoriev I.V."/>
            <person name="Martin F."/>
        </authorList>
    </citation>
    <scope>NUCLEOTIDE SEQUENCE [LARGE SCALE GENOMIC DNA]</scope>
    <source>
        <strain evidence="2">JB137-S8 / ATCC MYA-4627 / FGSC 10392</strain>
    </source>
</reference>
<evidence type="ECO:0000313" key="1">
    <source>
        <dbReference type="EMBL" id="EKM73731.1"/>
    </source>
</evidence>
<protein>
    <submittedName>
        <fullName evidence="1">Uncharacterized protein</fullName>
    </submittedName>
</protein>
<dbReference type="KEGG" id="abp:AGABI1DRAFT134183"/>
<gene>
    <name evidence="1" type="ORF">AGABI1DRAFT_134183</name>
</gene>
<dbReference type="EMBL" id="JH972141">
    <property type="protein sequence ID" value="EKM73731.1"/>
    <property type="molecule type" value="Genomic_DNA"/>
</dbReference>
<name>K5WEQ4_AGABU</name>
<organism evidence="1 2">
    <name type="scientific">Agaricus bisporus var. burnettii (strain JB137-S8 / ATCC MYA-4627 / FGSC 10392)</name>
    <name type="common">White button mushroom</name>
    <dbReference type="NCBI Taxonomy" id="597362"/>
    <lineage>
        <taxon>Eukaryota</taxon>
        <taxon>Fungi</taxon>
        <taxon>Dikarya</taxon>
        <taxon>Basidiomycota</taxon>
        <taxon>Agaricomycotina</taxon>
        <taxon>Agaricomycetes</taxon>
        <taxon>Agaricomycetidae</taxon>
        <taxon>Agaricales</taxon>
        <taxon>Agaricineae</taxon>
        <taxon>Agaricaceae</taxon>
        <taxon>Agaricus</taxon>
    </lineage>
</organism>
<dbReference type="AlphaFoldDB" id="K5WEQ4"/>
<keyword evidence="2" id="KW-1185">Reference proteome</keyword>
<dbReference type="InParanoid" id="K5WEQ4"/>
<sequence length="51" mass="5371">MILQVSTPLPDFSSREIISTTPGLLLNIAPLLGTIRSSLAVLSSFDGKENG</sequence>
<accession>K5WEQ4</accession>
<dbReference type="RefSeq" id="XP_007335630.1">
    <property type="nucleotide sequence ID" value="XM_007335568.1"/>
</dbReference>
<dbReference type="Proteomes" id="UP000008493">
    <property type="component" value="Unassembled WGS sequence"/>
</dbReference>
<dbReference type="GeneID" id="18828182"/>
<proteinExistence type="predicted"/>